<evidence type="ECO:0000313" key="1">
    <source>
        <dbReference type="EMBL" id="GMR32219.1"/>
    </source>
</evidence>
<comment type="caution">
    <text evidence="1">The sequence shown here is derived from an EMBL/GenBank/DDBJ whole genome shotgun (WGS) entry which is preliminary data.</text>
</comment>
<protein>
    <submittedName>
        <fullName evidence="1">Uncharacterized protein</fullName>
    </submittedName>
</protein>
<feature type="non-terminal residue" evidence="1">
    <location>
        <position position="1"/>
    </location>
</feature>
<reference evidence="2" key="1">
    <citation type="submission" date="2022-10" db="EMBL/GenBank/DDBJ databases">
        <title>Genome assembly of Pristionchus species.</title>
        <authorList>
            <person name="Yoshida K."/>
            <person name="Sommer R.J."/>
        </authorList>
    </citation>
    <scope>NUCLEOTIDE SEQUENCE [LARGE SCALE GENOMIC DNA]</scope>
    <source>
        <strain evidence="2">RS5460</strain>
    </source>
</reference>
<sequence>DREWEDYRRVLLRTDAVECLEVSQLDGAWTLCDDFCCFSQSSRSLLLSLRCYDLRSSFPGRFCLCSHRPLQLHWQSHVFHLRNEH</sequence>
<dbReference type="AlphaFoldDB" id="A0AAN4Z2Q9"/>
<dbReference type="Proteomes" id="UP001328107">
    <property type="component" value="Unassembled WGS sequence"/>
</dbReference>
<organism evidence="1 2">
    <name type="scientific">Pristionchus mayeri</name>
    <dbReference type="NCBI Taxonomy" id="1317129"/>
    <lineage>
        <taxon>Eukaryota</taxon>
        <taxon>Metazoa</taxon>
        <taxon>Ecdysozoa</taxon>
        <taxon>Nematoda</taxon>
        <taxon>Chromadorea</taxon>
        <taxon>Rhabditida</taxon>
        <taxon>Rhabditina</taxon>
        <taxon>Diplogasteromorpha</taxon>
        <taxon>Diplogasteroidea</taxon>
        <taxon>Neodiplogasteridae</taxon>
        <taxon>Pristionchus</taxon>
    </lineage>
</organism>
<evidence type="ECO:0000313" key="2">
    <source>
        <dbReference type="Proteomes" id="UP001328107"/>
    </source>
</evidence>
<feature type="non-terminal residue" evidence="1">
    <location>
        <position position="85"/>
    </location>
</feature>
<proteinExistence type="predicted"/>
<name>A0AAN4Z2Q9_9BILA</name>
<gene>
    <name evidence="1" type="ORF">PMAYCL1PPCAC_02414</name>
</gene>
<keyword evidence="2" id="KW-1185">Reference proteome</keyword>
<dbReference type="EMBL" id="BTRK01000001">
    <property type="protein sequence ID" value="GMR32219.1"/>
    <property type="molecule type" value="Genomic_DNA"/>
</dbReference>
<accession>A0AAN4Z2Q9</accession>